<organism evidence="1 2">
    <name type="scientific">Candidatus Woesebacteria bacterium GW2011_GWB1_39_12</name>
    <dbReference type="NCBI Taxonomy" id="1618574"/>
    <lineage>
        <taxon>Bacteria</taxon>
        <taxon>Candidatus Woeseibacteriota</taxon>
    </lineage>
</organism>
<evidence type="ECO:0000313" key="2">
    <source>
        <dbReference type="Proteomes" id="UP000033881"/>
    </source>
</evidence>
<proteinExistence type="predicted"/>
<name>A0A0G0MAF4_9BACT</name>
<reference evidence="1 2" key="1">
    <citation type="journal article" date="2015" name="Nature">
        <title>rRNA introns, odd ribosomes, and small enigmatic genomes across a large radiation of phyla.</title>
        <authorList>
            <person name="Brown C.T."/>
            <person name="Hug L.A."/>
            <person name="Thomas B.C."/>
            <person name="Sharon I."/>
            <person name="Castelle C.J."/>
            <person name="Singh A."/>
            <person name="Wilkins M.J."/>
            <person name="Williams K.H."/>
            <person name="Banfield J.F."/>
        </authorList>
    </citation>
    <scope>NUCLEOTIDE SEQUENCE [LARGE SCALE GENOMIC DNA]</scope>
</reference>
<dbReference type="Proteomes" id="UP000033881">
    <property type="component" value="Unassembled WGS sequence"/>
</dbReference>
<evidence type="ECO:0000313" key="1">
    <source>
        <dbReference type="EMBL" id="KKR00153.1"/>
    </source>
</evidence>
<sequence length="82" mass="9647">MKNLREEIIEILGNGVFKGKLFEGQCGFWADTLLSLFKQQMKEEINKIEKLGSWEEGNYELVISHEDWKSFRKKLLKNIEGL</sequence>
<dbReference type="STRING" id="1618574.UT24_C0016G0042"/>
<gene>
    <name evidence="1" type="ORF">UT24_C0016G0042</name>
</gene>
<dbReference type="AlphaFoldDB" id="A0A0G0MAF4"/>
<protein>
    <submittedName>
        <fullName evidence="1">Uncharacterized protein</fullName>
    </submittedName>
</protein>
<accession>A0A0G0MAF4</accession>
<comment type="caution">
    <text evidence="1">The sequence shown here is derived from an EMBL/GenBank/DDBJ whole genome shotgun (WGS) entry which is preliminary data.</text>
</comment>
<dbReference type="EMBL" id="LBWB01000016">
    <property type="protein sequence ID" value="KKR00153.1"/>
    <property type="molecule type" value="Genomic_DNA"/>
</dbReference>